<feature type="compositionally biased region" description="Pro residues" evidence="1">
    <location>
        <begin position="97"/>
        <end position="111"/>
    </location>
</feature>
<dbReference type="AlphaFoldDB" id="A0A7M2SVD6"/>
<evidence type="ECO:0000313" key="3">
    <source>
        <dbReference type="EMBL" id="QOV40214.1"/>
    </source>
</evidence>
<gene>
    <name evidence="3" type="ORF">IM697_18505</name>
</gene>
<dbReference type="KEGG" id="sfeu:IM697_18505"/>
<sequence>MTKPSLTKFSAPNDRTSRLVVSVAVGALVFGLVVLFALLVADVDDDSDSSSRRCPGYVVGTLDPVTCLPYGSAGAAPAGTNHAGSGSSTARKLAAPPKAPAPKVPARPRPP</sequence>
<keyword evidence="2" id="KW-1133">Transmembrane helix</keyword>
<proteinExistence type="predicted"/>
<dbReference type="Proteomes" id="UP000594205">
    <property type="component" value="Chromosome"/>
</dbReference>
<dbReference type="EMBL" id="CP063373">
    <property type="protein sequence ID" value="QOV40214.1"/>
    <property type="molecule type" value="Genomic_DNA"/>
</dbReference>
<reference evidence="3 4" key="1">
    <citation type="submission" date="2020-10" db="EMBL/GenBank/DDBJ databases">
        <title>Streptomyces ferrugineus complate genome analysis.</title>
        <authorList>
            <person name="Anwar N."/>
        </authorList>
    </citation>
    <scope>NUCLEOTIDE SEQUENCE [LARGE SCALE GENOMIC DNA]</scope>
    <source>
        <strain evidence="3 4">CCTCC AA2014009</strain>
    </source>
</reference>
<evidence type="ECO:0000313" key="4">
    <source>
        <dbReference type="Proteomes" id="UP000594205"/>
    </source>
</evidence>
<dbReference type="RefSeq" id="WP_194048801.1">
    <property type="nucleotide sequence ID" value="NZ_CP063373.1"/>
</dbReference>
<keyword evidence="2" id="KW-0472">Membrane</keyword>
<protein>
    <submittedName>
        <fullName evidence="3">Uncharacterized protein</fullName>
    </submittedName>
</protein>
<feature type="transmembrane region" description="Helical" evidence="2">
    <location>
        <begin position="20"/>
        <end position="43"/>
    </location>
</feature>
<keyword evidence="2" id="KW-0812">Transmembrane</keyword>
<accession>A0A7M2SVD6</accession>
<keyword evidence="4" id="KW-1185">Reference proteome</keyword>
<organism evidence="3 4">
    <name type="scientific">Streptomyces ferrugineus</name>
    <dbReference type="NCBI Taxonomy" id="1413221"/>
    <lineage>
        <taxon>Bacteria</taxon>
        <taxon>Bacillati</taxon>
        <taxon>Actinomycetota</taxon>
        <taxon>Actinomycetes</taxon>
        <taxon>Kitasatosporales</taxon>
        <taxon>Streptomycetaceae</taxon>
        <taxon>Streptomyces</taxon>
    </lineage>
</organism>
<evidence type="ECO:0000256" key="1">
    <source>
        <dbReference type="SAM" id="MobiDB-lite"/>
    </source>
</evidence>
<evidence type="ECO:0000256" key="2">
    <source>
        <dbReference type="SAM" id="Phobius"/>
    </source>
</evidence>
<name>A0A7M2SVD6_9ACTN</name>
<feature type="region of interest" description="Disordered" evidence="1">
    <location>
        <begin position="76"/>
        <end position="111"/>
    </location>
</feature>